<gene>
    <name evidence="12" type="primary">PGG1_8</name>
    <name evidence="12" type="ORF">g.37621</name>
</gene>
<keyword evidence="5 11" id="KW-0378">Hydrolase</keyword>
<feature type="non-terminal residue" evidence="12">
    <location>
        <position position="1"/>
    </location>
</feature>
<dbReference type="Gene3D" id="2.160.20.10">
    <property type="entry name" value="Single-stranded right-handed beta-helix, Pectin lyase-like"/>
    <property type="match status" value="1"/>
</dbReference>
<dbReference type="EC" id="3.2.1.15" evidence="2"/>
<evidence type="ECO:0000256" key="2">
    <source>
        <dbReference type="ARBA" id="ARBA00012736"/>
    </source>
</evidence>
<evidence type="ECO:0000256" key="1">
    <source>
        <dbReference type="ARBA" id="ARBA00008834"/>
    </source>
</evidence>
<keyword evidence="3" id="KW-0732">Signal</keyword>
<name>A0A146LKK6_LYGHE</name>
<protein>
    <recommendedName>
        <fullName evidence="2">endo-polygalacturonase</fullName>
        <ecNumber evidence="2">3.2.1.15</ecNumber>
    </recommendedName>
</protein>
<dbReference type="PANTHER" id="PTHR31884">
    <property type="entry name" value="POLYGALACTURONASE"/>
    <property type="match status" value="1"/>
</dbReference>
<dbReference type="InterPro" id="IPR011050">
    <property type="entry name" value="Pectin_lyase_fold/virulence"/>
</dbReference>
<comment type="catalytic activity">
    <reaction evidence="9">
        <text>(1,4-alpha-D-galacturonosyl)n+m + H2O = (1,4-alpha-D-galacturonosyl)n + (1,4-alpha-D-galacturonosyl)m.</text>
        <dbReference type="EC" id="3.2.1.15"/>
    </reaction>
</comment>
<evidence type="ECO:0000256" key="8">
    <source>
        <dbReference type="ARBA" id="ARBA00023316"/>
    </source>
</evidence>
<evidence type="ECO:0000313" key="12">
    <source>
        <dbReference type="EMBL" id="JAQ08498.1"/>
    </source>
</evidence>
<dbReference type="AlphaFoldDB" id="A0A146LKK6"/>
<evidence type="ECO:0000256" key="11">
    <source>
        <dbReference type="RuleBase" id="RU361169"/>
    </source>
</evidence>
<dbReference type="InterPro" id="IPR050434">
    <property type="entry name" value="Glycosyl_hydrlase_28"/>
</dbReference>
<keyword evidence="4" id="KW-0677">Repeat</keyword>
<evidence type="ECO:0000256" key="4">
    <source>
        <dbReference type="ARBA" id="ARBA00022737"/>
    </source>
</evidence>
<dbReference type="PROSITE" id="PS00502">
    <property type="entry name" value="POLYGALACTURONASE"/>
    <property type="match status" value="1"/>
</dbReference>
<sequence length="395" mass="42622">FVPLNCSLIRVNVAINRQRYLNGLTRYFVCHNSPTRDIEVKMTTDMLLGILLCISAVAAVDVWNIQQLEAAKKGKDKHIMIRDLNVPAGTTLNLEKLKPGTTVVFSGRVTFGYEEWEGNLIKISGNNVRIEGAPGSLIDGEGARWWDGQGRNDGKKKPKLISLQLTDSVVTNLNFKNSPAHGVSVNNCKNLHISNINFNNKDGHTLGGHNTDAFDIGNSDLVTIADCYVENQDDCLAINSGTRIVFERNTCIGGHGISIGSVGGRSNNIVDDVIVRDCKVINNDNGVRIKTNKDTTGRVTNVRFINVELQNIRKVGISIQGNYANSGAKGDPTGGVPIQDLVIDNVHGTVNPKGTNIVVWVANASKWTWKSSITGGGKKANCTGIPAGVKIPCGV</sequence>
<evidence type="ECO:0000256" key="3">
    <source>
        <dbReference type="ARBA" id="ARBA00022729"/>
    </source>
</evidence>
<dbReference type="PANTHER" id="PTHR31884:SF1">
    <property type="entry name" value="POLYGALACTURONASE"/>
    <property type="match status" value="1"/>
</dbReference>
<keyword evidence="7 11" id="KW-0326">Glycosidase</keyword>
<evidence type="ECO:0000256" key="5">
    <source>
        <dbReference type="ARBA" id="ARBA00022801"/>
    </source>
</evidence>
<evidence type="ECO:0000256" key="7">
    <source>
        <dbReference type="ARBA" id="ARBA00023295"/>
    </source>
</evidence>
<dbReference type="GO" id="GO:0071555">
    <property type="term" value="P:cell wall organization"/>
    <property type="evidence" value="ECO:0007669"/>
    <property type="project" value="UniProtKB-KW"/>
</dbReference>
<dbReference type="FunFam" id="2.160.20.10:FF:000002">
    <property type="entry name" value="Endopolygalacturonase D"/>
    <property type="match status" value="1"/>
</dbReference>
<reference evidence="12" key="1">
    <citation type="journal article" date="2016" name="Gigascience">
        <title>De novo construction of an expanded transcriptome assembly for the western tarnished plant bug, Lygus hesperus.</title>
        <authorList>
            <person name="Tassone E.E."/>
            <person name="Geib S.M."/>
            <person name="Hall B."/>
            <person name="Fabrick J.A."/>
            <person name="Brent C.S."/>
            <person name="Hull J.J."/>
        </authorList>
    </citation>
    <scope>NUCLEOTIDE SEQUENCE</scope>
</reference>
<accession>A0A146LKK6</accession>
<dbReference type="SMART" id="SM00710">
    <property type="entry name" value="PbH1"/>
    <property type="match status" value="6"/>
</dbReference>
<dbReference type="InterPro" id="IPR000743">
    <property type="entry name" value="Glyco_hydro_28"/>
</dbReference>
<dbReference type="InterPro" id="IPR012334">
    <property type="entry name" value="Pectin_lyas_fold"/>
</dbReference>
<evidence type="ECO:0000256" key="6">
    <source>
        <dbReference type="ARBA" id="ARBA00023157"/>
    </source>
</evidence>
<dbReference type="GO" id="GO:0004650">
    <property type="term" value="F:polygalacturonase activity"/>
    <property type="evidence" value="ECO:0007669"/>
    <property type="project" value="UniProtKB-EC"/>
</dbReference>
<keyword evidence="8" id="KW-0961">Cell wall biogenesis/degradation</keyword>
<dbReference type="SUPFAM" id="SSF51126">
    <property type="entry name" value="Pectin lyase-like"/>
    <property type="match status" value="1"/>
</dbReference>
<feature type="active site" evidence="10">
    <location>
        <position position="255"/>
    </location>
</feature>
<evidence type="ECO:0000256" key="9">
    <source>
        <dbReference type="ARBA" id="ARBA00034074"/>
    </source>
</evidence>
<dbReference type="EMBL" id="GDHC01010131">
    <property type="protein sequence ID" value="JAQ08498.1"/>
    <property type="molecule type" value="Transcribed_RNA"/>
</dbReference>
<dbReference type="Pfam" id="PF00295">
    <property type="entry name" value="Glyco_hydro_28"/>
    <property type="match status" value="1"/>
</dbReference>
<dbReference type="GO" id="GO:0045490">
    <property type="term" value="P:pectin catabolic process"/>
    <property type="evidence" value="ECO:0007669"/>
    <property type="project" value="TreeGrafter"/>
</dbReference>
<comment type="similarity">
    <text evidence="1 11">Belongs to the glycosyl hydrolase 28 family.</text>
</comment>
<keyword evidence="6" id="KW-1015">Disulfide bond</keyword>
<dbReference type="InterPro" id="IPR006626">
    <property type="entry name" value="PbH1"/>
</dbReference>
<proteinExistence type="inferred from homology"/>
<organism evidence="12">
    <name type="scientific">Lygus hesperus</name>
    <name type="common">Western plant bug</name>
    <dbReference type="NCBI Taxonomy" id="30085"/>
    <lineage>
        <taxon>Eukaryota</taxon>
        <taxon>Metazoa</taxon>
        <taxon>Ecdysozoa</taxon>
        <taxon>Arthropoda</taxon>
        <taxon>Hexapoda</taxon>
        <taxon>Insecta</taxon>
        <taxon>Pterygota</taxon>
        <taxon>Neoptera</taxon>
        <taxon>Paraneoptera</taxon>
        <taxon>Hemiptera</taxon>
        <taxon>Heteroptera</taxon>
        <taxon>Panheteroptera</taxon>
        <taxon>Cimicomorpha</taxon>
        <taxon>Miridae</taxon>
        <taxon>Mirini</taxon>
        <taxon>Lygus</taxon>
    </lineage>
</organism>
<evidence type="ECO:0000256" key="10">
    <source>
        <dbReference type="PROSITE-ProRule" id="PRU10052"/>
    </source>
</evidence>
<dbReference type="GO" id="GO:0005576">
    <property type="term" value="C:extracellular region"/>
    <property type="evidence" value="ECO:0007669"/>
    <property type="project" value="TreeGrafter"/>
</dbReference>